<dbReference type="AlphaFoldDB" id="A0A1C3WSW5"/>
<accession>A0A1C3WSW5</accession>
<evidence type="ECO:0000313" key="1">
    <source>
        <dbReference type="EMBL" id="SCB42946.1"/>
    </source>
</evidence>
<sequence length="324" mass="36638">MTGNETIYILCPPNHMTGGPEALHQLCARLTKIGRIARMVYTNGSDHSLMPSPEGETAMVFREYENAVHPQYRAYATESSDYIIDNENAIVVFPEIWPHLIPLFKKAAKAYWWLSFDYGMRHLMPLGGVPFLLENGCKMLSQSSYATAQLSILGFSDVLRISDFTTLANNVAPQPIQQRRDLVLFNNKAEAFGRQLATMCPQYEFKILSNMSPAEVHHNMAQAKVYVDFGPHAGKDRMPREAALLGCCVITGRNGSSNSFEDLPIPAKYKFGNHPQRTHEISRAIDDVIQNFQERFEDFGVYRRSIAVEETKFELEVFSVFGQV</sequence>
<dbReference type="RefSeq" id="WP_141694473.1">
    <property type="nucleotide sequence ID" value="NZ_FMAG01000007.1"/>
</dbReference>
<gene>
    <name evidence="1" type="ORF">GA0061103_6170</name>
</gene>
<proteinExistence type="predicted"/>
<dbReference type="OrthoDB" id="6400528at2"/>
<dbReference type="EMBL" id="FMAG01000007">
    <property type="protein sequence ID" value="SCB42946.1"/>
    <property type="molecule type" value="Genomic_DNA"/>
</dbReference>
<organism evidence="1 2">
    <name type="scientific">Rhizobium multihospitium</name>
    <dbReference type="NCBI Taxonomy" id="410764"/>
    <lineage>
        <taxon>Bacteria</taxon>
        <taxon>Pseudomonadati</taxon>
        <taxon>Pseudomonadota</taxon>
        <taxon>Alphaproteobacteria</taxon>
        <taxon>Hyphomicrobiales</taxon>
        <taxon>Rhizobiaceae</taxon>
        <taxon>Rhizobium/Agrobacterium group</taxon>
        <taxon>Rhizobium</taxon>
    </lineage>
</organism>
<protein>
    <recommendedName>
        <fullName evidence="3">Glycosyl transferases group 1</fullName>
    </recommendedName>
</protein>
<reference evidence="2" key="1">
    <citation type="submission" date="2016-08" db="EMBL/GenBank/DDBJ databases">
        <authorList>
            <person name="Varghese N."/>
            <person name="Submissions Spin"/>
        </authorList>
    </citation>
    <scope>NUCLEOTIDE SEQUENCE [LARGE SCALE GENOMIC DNA]</scope>
    <source>
        <strain evidence="2">HAMBI 2975</strain>
    </source>
</reference>
<dbReference type="STRING" id="410764.GA0061103_6170"/>
<evidence type="ECO:0000313" key="2">
    <source>
        <dbReference type="Proteomes" id="UP000199101"/>
    </source>
</evidence>
<name>A0A1C3WSW5_9HYPH</name>
<dbReference type="Proteomes" id="UP000199101">
    <property type="component" value="Unassembled WGS sequence"/>
</dbReference>
<keyword evidence="2" id="KW-1185">Reference proteome</keyword>
<evidence type="ECO:0008006" key="3">
    <source>
        <dbReference type="Google" id="ProtNLM"/>
    </source>
</evidence>